<keyword evidence="3" id="KW-1185">Reference proteome</keyword>
<proteinExistence type="predicted"/>
<dbReference type="AlphaFoldDB" id="A0A915HTC9"/>
<evidence type="ECO:0000256" key="2">
    <source>
        <dbReference type="SAM" id="SignalP"/>
    </source>
</evidence>
<reference evidence="4" key="1">
    <citation type="submission" date="2022-11" db="UniProtKB">
        <authorList>
            <consortium name="WormBaseParasite"/>
        </authorList>
    </citation>
    <scope>IDENTIFICATION</scope>
</reference>
<evidence type="ECO:0000313" key="3">
    <source>
        <dbReference type="Proteomes" id="UP000887565"/>
    </source>
</evidence>
<organism evidence="3 4">
    <name type="scientific">Romanomermis culicivorax</name>
    <name type="common">Nematode worm</name>
    <dbReference type="NCBI Taxonomy" id="13658"/>
    <lineage>
        <taxon>Eukaryota</taxon>
        <taxon>Metazoa</taxon>
        <taxon>Ecdysozoa</taxon>
        <taxon>Nematoda</taxon>
        <taxon>Enoplea</taxon>
        <taxon>Dorylaimia</taxon>
        <taxon>Mermithida</taxon>
        <taxon>Mermithoidea</taxon>
        <taxon>Mermithidae</taxon>
        <taxon>Romanomermis</taxon>
    </lineage>
</organism>
<name>A0A915HTC9_ROMCU</name>
<evidence type="ECO:0000313" key="4">
    <source>
        <dbReference type="WBParaSite" id="nRc.2.0.1.t04791-RA"/>
    </source>
</evidence>
<protein>
    <submittedName>
        <fullName evidence="4">Uncharacterized protein</fullName>
    </submittedName>
</protein>
<feature type="region of interest" description="Disordered" evidence="1">
    <location>
        <begin position="70"/>
        <end position="92"/>
    </location>
</feature>
<accession>A0A915HTC9</accession>
<dbReference type="Proteomes" id="UP000887565">
    <property type="component" value="Unplaced"/>
</dbReference>
<keyword evidence="2" id="KW-0732">Signal</keyword>
<feature type="chain" id="PRO_5037599441" evidence="2">
    <location>
        <begin position="17"/>
        <end position="103"/>
    </location>
</feature>
<feature type="signal peptide" evidence="2">
    <location>
        <begin position="1"/>
        <end position="16"/>
    </location>
</feature>
<evidence type="ECO:0000256" key="1">
    <source>
        <dbReference type="SAM" id="MobiDB-lite"/>
    </source>
</evidence>
<sequence>MMISRTNLLAVSTVLAVFLCSSTVCRIISLSDEDERSSTAITGSNNNNGDKRFFFVDPFHMYFIRYPKRSGSPENSNPAVTHIFDKKGRPGSPLRFGKRNFIF</sequence>
<dbReference type="WBParaSite" id="nRc.2.0.1.t04791-RA">
    <property type="protein sequence ID" value="nRc.2.0.1.t04791-RA"/>
    <property type="gene ID" value="nRc.2.0.1.g04791"/>
</dbReference>